<proteinExistence type="predicted"/>
<protein>
    <submittedName>
        <fullName evidence="2">Chorion class A protein Ld19</fullName>
    </submittedName>
</protein>
<evidence type="ECO:0000256" key="1">
    <source>
        <dbReference type="SAM" id="SignalP"/>
    </source>
</evidence>
<keyword evidence="3" id="KW-1185">Reference proteome</keyword>
<dbReference type="EMBL" id="KQ459460">
    <property type="protein sequence ID" value="KPJ00780.1"/>
    <property type="molecule type" value="Genomic_DNA"/>
</dbReference>
<feature type="chain" id="PRO_5008264093" evidence="1">
    <location>
        <begin position="23"/>
        <end position="128"/>
    </location>
</feature>
<evidence type="ECO:0000313" key="2">
    <source>
        <dbReference type="EMBL" id="KPJ00780.1"/>
    </source>
</evidence>
<sequence>MSSFTFFLVIAGFLAVVQTTYGQCLGNYPLNGFGNYDNGYGRLGYGSNLGYGLPGEAIGAYGGEGIGDLDVAGELAVAGTTAVAGQVPILGAVQFGGEVPAAGTVTIAGRCGCDCNGTPMFKKKFQKF</sequence>
<accession>A0A194Q703</accession>
<name>A0A194Q703_PAPXU</name>
<keyword evidence="1" id="KW-0732">Signal</keyword>
<dbReference type="Proteomes" id="UP000053268">
    <property type="component" value="Unassembled WGS sequence"/>
</dbReference>
<feature type="signal peptide" evidence="1">
    <location>
        <begin position="1"/>
        <end position="22"/>
    </location>
</feature>
<organism evidence="2 3">
    <name type="scientific">Papilio xuthus</name>
    <name type="common">Asian swallowtail butterfly</name>
    <dbReference type="NCBI Taxonomy" id="66420"/>
    <lineage>
        <taxon>Eukaryota</taxon>
        <taxon>Metazoa</taxon>
        <taxon>Ecdysozoa</taxon>
        <taxon>Arthropoda</taxon>
        <taxon>Hexapoda</taxon>
        <taxon>Insecta</taxon>
        <taxon>Pterygota</taxon>
        <taxon>Neoptera</taxon>
        <taxon>Endopterygota</taxon>
        <taxon>Lepidoptera</taxon>
        <taxon>Glossata</taxon>
        <taxon>Ditrysia</taxon>
        <taxon>Papilionoidea</taxon>
        <taxon>Papilionidae</taxon>
        <taxon>Papilioninae</taxon>
        <taxon>Papilio</taxon>
    </lineage>
</organism>
<dbReference type="AlphaFoldDB" id="A0A194Q703"/>
<evidence type="ECO:0000313" key="3">
    <source>
        <dbReference type="Proteomes" id="UP000053268"/>
    </source>
</evidence>
<gene>
    <name evidence="2" type="ORF">RR46_07619</name>
</gene>
<reference evidence="2 3" key="1">
    <citation type="journal article" date="2015" name="Nat. Commun.">
        <title>Outbred genome sequencing and CRISPR/Cas9 gene editing in butterflies.</title>
        <authorList>
            <person name="Li X."/>
            <person name="Fan D."/>
            <person name="Zhang W."/>
            <person name="Liu G."/>
            <person name="Zhang L."/>
            <person name="Zhao L."/>
            <person name="Fang X."/>
            <person name="Chen L."/>
            <person name="Dong Y."/>
            <person name="Chen Y."/>
            <person name="Ding Y."/>
            <person name="Zhao R."/>
            <person name="Feng M."/>
            <person name="Zhu Y."/>
            <person name="Feng Y."/>
            <person name="Jiang X."/>
            <person name="Zhu D."/>
            <person name="Xiang H."/>
            <person name="Feng X."/>
            <person name="Li S."/>
            <person name="Wang J."/>
            <person name="Zhang G."/>
            <person name="Kronforst M.R."/>
            <person name="Wang W."/>
        </authorList>
    </citation>
    <scope>NUCLEOTIDE SEQUENCE [LARGE SCALE GENOMIC DNA]</scope>
    <source>
        <strain evidence="2">Ya'a_city_454_Px</strain>
        <tissue evidence="2">Whole body</tissue>
    </source>
</reference>